<dbReference type="Gene3D" id="1.10.10.1180">
    <property type="entry name" value="MAN1, winged-helix domain"/>
    <property type="match status" value="1"/>
</dbReference>
<keyword evidence="4 7" id="KW-0472">Membrane</keyword>
<feature type="compositionally biased region" description="Low complexity" evidence="6">
    <location>
        <begin position="180"/>
        <end position="196"/>
    </location>
</feature>
<dbReference type="Gene3D" id="1.10.720.40">
    <property type="match status" value="1"/>
</dbReference>
<accession>A0A0D8Y4L4</accession>
<feature type="transmembrane region" description="Helical" evidence="7">
    <location>
        <begin position="308"/>
        <end position="329"/>
    </location>
</feature>
<dbReference type="GO" id="GO:0005637">
    <property type="term" value="C:nuclear inner membrane"/>
    <property type="evidence" value="ECO:0007669"/>
    <property type="project" value="UniProtKB-SubCell"/>
</dbReference>
<dbReference type="InterPro" id="IPR052277">
    <property type="entry name" value="INM_ESCRT-Associated"/>
</dbReference>
<keyword evidence="10" id="KW-1185">Reference proteome</keyword>
<dbReference type="SUPFAM" id="SSF63451">
    <property type="entry name" value="LEM domain"/>
    <property type="match status" value="1"/>
</dbReference>
<sequence length="551" mass="61292">MMLMKDVSSLSDSELRNELGKYDVSVGPITGTTRSLYEKKLSKLLKEGQPKTSTIPQKEKAPATHHVHSSSKSPARSSFTSRQVTQNIRRKTNRSENEDGSDEEESNAVFGKPVTSTPESTHDDGLPAHSVLPKQTLRSNDRRSYTTAPSSTSRSTAQGTEYYGDQPGATPPRKAIPKYSTHSSTRVTTTTTTPYTLPKDLSHSGTFDRSGRSSRGLLDFGNATGDEEDDEDDGQESSRYIYTTQTTGAQKRSPLLKAWDKLLGYDFKVGKVPGSQYELRHGSSRTRVERDPRTGRVRVQQHSIGRDISTVLMVVLAVFFVLLAIAYVSTARQDSIAATVHTISGAIRDTVLFFYTYAIVPSLVVAVEDNLTFATFEHFTATAGVLALYFGHKKWTQMKEKDEAAFYDLIDKILDVVREASENGEEYISIPHVRDVMFPPAKRRGAELARWERAVDFINANESRIATETRMLRGGQECDVWRWIPAKRTGWQGSAFAPLGKSVSSSKILSPNIPMVALTRCLKIRDMFGKEDVAENKFPRFKNFLTANSCA</sequence>
<feature type="compositionally biased region" description="Low complexity" evidence="6">
    <location>
        <begin position="145"/>
        <end position="156"/>
    </location>
</feature>
<dbReference type="PANTHER" id="PTHR13428">
    <property type="entry name" value="INNER NUCLEAR MEMBRANE PROTEIN MAN1 LEM DOMAIN CONTAINING PROTEIN"/>
    <property type="match status" value="1"/>
</dbReference>
<evidence type="ECO:0000313" key="9">
    <source>
        <dbReference type="EMBL" id="KJH49506.1"/>
    </source>
</evidence>
<evidence type="ECO:0000256" key="6">
    <source>
        <dbReference type="SAM" id="MobiDB-lite"/>
    </source>
</evidence>
<proteinExistence type="predicted"/>
<feature type="region of interest" description="Disordered" evidence="6">
    <location>
        <begin position="41"/>
        <end position="237"/>
    </location>
</feature>
<keyword evidence="3 7" id="KW-1133">Transmembrane helix</keyword>
<organism evidence="9 10">
    <name type="scientific">Dictyocaulus viviparus</name>
    <name type="common">Bovine lungworm</name>
    <dbReference type="NCBI Taxonomy" id="29172"/>
    <lineage>
        <taxon>Eukaryota</taxon>
        <taxon>Metazoa</taxon>
        <taxon>Ecdysozoa</taxon>
        <taxon>Nematoda</taxon>
        <taxon>Chromadorea</taxon>
        <taxon>Rhabditida</taxon>
        <taxon>Rhabditina</taxon>
        <taxon>Rhabditomorpha</taxon>
        <taxon>Strongyloidea</taxon>
        <taxon>Metastrongylidae</taxon>
        <taxon>Dictyocaulus</taxon>
    </lineage>
</organism>
<feature type="transmembrane region" description="Helical" evidence="7">
    <location>
        <begin position="350"/>
        <end position="367"/>
    </location>
</feature>
<dbReference type="PANTHER" id="PTHR13428:SF12">
    <property type="entry name" value="INNER NUCLEAR MEMBRANE PROTEIN MAN1"/>
    <property type="match status" value="1"/>
</dbReference>
<evidence type="ECO:0000256" key="5">
    <source>
        <dbReference type="ARBA" id="ARBA00023242"/>
    </source>
</evidence>
<evidence type="ECO:0000256" key="7">
    <source>
        <dbReference type="SAM" id="Phobius"/>
    </source>
</evidence>
<evidence type="ECO:0000313" key="10">
    <source>
        <dbReference type="Proteomes" id="UP000053766"/>
    </source>
</evidence>
<evidence type="ECO:0000256" key="3">
    <source>
        <dbReference type="ARBA" id="ARBA00022989"/>
    </source>
</evidence>
<dbReference type="AlphaFoldDB" id="A0A0D8Y4L4"/>
<dbReference type="OrthoDB" id="118234at2759"/>
<dbReference type="GO" id="GO:0030514">
    <property type="term" value="P:negative regulation of BMP signaling pathway"/>
    <property type="evidence" value="ECO:0007669"/>
    <property type="project" value="TreeGrafter"/>
</dbReference>
<dbReference type="InterPro" id="IPR003887">
    <property type="entry name" value="LEM_dom"/>
</dbReference>
<dbReference type="GO" id="GO:0006998">
    <property type="term" value="P:nuclear envelope organization"/>
    <property type="evidence" value="ECO:0007669"/>
    <property type="project" value="TreeGrafter"/>
</dbReference>
<comment type="subcellular location">
    <subcellularLocation>
        <location evidence="1">Nucleus inner membrane</location>
        <topology evidence="1">Multi-pass membrane protein</topology>
    </subcellularLocation>
</comment>
<dbReference type="InterPro" id="IPR041885">
    <property type="entry name" value="MAN1_winged_helix_dom"/>
</dbReference>
<dbReference type="Pfam" id="PF03020">
    <property type="entry name" value="LEM"/>
    <property type="match status" value="1"/>
</dbReference>
<feature type="compositionally biased region" description="Acidic residues" evidence="6">
    <location>
        <begin position="225"/>
        <end position="235"/>
    </location>
</feature>
<dbReference type="GO" id="GO:0031490">
    <property type="term" value="F:chromatin DNA binding"/>
    <property type="evidence" value="ECO:0007669"/>
    <property type="project" value="TreeGrafter"/>
</dbReference>
<name>A0A0D8Y4L4_DICVI</name>
<feature type="domain" description="LEM" evidence="8">
    <location>
        <begin position="4"/>
        <end position="48"/>
    </location>
</feature>
<dbReference type="SMART" id="SM00540">
    <property type="entry name" value="LEM"/>
    <property type="match status" value="1"/>
</dbReference>
<dbReference type="PROSITE" id="PS50954">
    <property type="entry name" value="LEM"/>
    <property type="match status" value="1"/>
</dbReference>
<reference evidence="9 10" key="1">
    <citation type="submission" date="2013-11" db="EMBL/GenBank/DDBJ databases">
        <title>Draft genome of the bovine lungworm Dictyocaulus viviparus.</title>
        <authorList>
            <person name="Mitreva M."/>
        </authorList>
    </citation>
    <scope>NUCLEOTIDE SEQUENCE [LARGE SCALE GENOMIC DNA]</scope>
    <source>
        <strain evidence="9 10">HannoverDv2000</strain>
    </source>
</reference>
<evidence type="ECO:0000256" key="4">
    <source>
        <dbReference type="ARBA" id="ARBA00023136"/>
    </source>
</evidence>
<dbReference type="STRING" id="29172.A0A0D8Y4L4"/>
<gene>
    <name evidence="9" type="ORF">DICVIV_04340</name>
</gene>
<keyword evidence="2 7" id="KW-0812">Transmembrane</keyword>
<reference evidence="10" key="2">
    <citation type="journal article" date="2016" name="Sci. Rep.">
        <title>Dictyocaulus viviparus genome, variome and transcriptome elucidate lungworm biology and support future intervention.</title>
        <authorList>
            <person name="McNulty S.N."/>
            <person name="Strube C."/>
            <person name="Rosa B.A."/>
            <person name="Martin J.C."/>
            <person name="Tyagi R."/>
            <person name="Choi Y.J."/>
            <person name="Wang Q."/>
            <person name="Hallsworth Pepin K."/>
            <person name="Zhang X."/>
            <person name="Ozersky P."/>
            <person name="Wilson R.K."/>
            <person name="Sternberg P.W."/>
            <person name="Gasser R.B."/>
            <person name="Mitreva M."/>
        </authorList>
    </citation>
    <scope>NUCLEOTIDE SEQUENCE [LARGE SCALE GENOMIC DNA]</scope>
    <source>
        <strain evidence="10">HannoverDv2000</strain>
    </source>
</reference>
<evidence type="ECO:0000256" key="1">
    <source>
        <dbReference type="ARBA" id="ARBA00004473"/>
    </source>
</evidence>
<feature type="compositionally biased region" description="Polar residues" evidence="6">
    <location>
        <begin position="70"/>
        <end position="87"/>
    </location>
</feature>
<keyword evidence="5" id="KW-0539">Nucleus</keyword>
<dbReference type="Proteomes" id="UP000053766">
    <property type="component" value="Unassembled WGS sequence"/>
</dbReference>
<dbReference type="FunFam" id="1.10.720.40:FF:000001">
    <property type="entry name" value="LEM domain containing 2, isoform CRA_a"/>
    <property type="match status" value="1"/>
</dbReference>
<dbReference type="EMBL" id="KN716232">
    <property type="protein sequence ID" value="KJH49506.1"/>
    <property type="molecule type" value="Genomic_DNA"/>
</dbReference>
<protein>
    <submittedName>
        <fullName evidence="9">MAN1 protein</fullName>
    </submittedName>
</protein>
<dbReference type="InterPro" id="IPR011015">
    <property type="entry name" value="LEM/LEM-like_dom_sf"/>
</dbReference>
<feature type="transmembrane region" description="Helical" evidence="7">
    <location>
        <begin position="373"/>
        <end position="391"/>
    </location>
</feature>
<evidence type="ECO:0000256" key="2">
    <source>
        <dbReference type="ARBA" id="ARBA00022692"/>
    </source>
</evidence>
<dbReference type="CDD" id="cd12940">
    <property type="entry name" value="LEM_LAP2_LEMD1"/>
    <property type="match status" value="1"/>
</dbReference>
<evidence type="ECO:0000259" key="8">
    <source>
        <dbReference type="PROSITE" id="PS50954"/>
    </source>
</evidence>